<evidence type="ECO:0000313" key="2">
    <source>
        <dbReference type="Proteomes" id="UP000717328"/>
    </source>
</evidence>
<name>A0A9P7GB77_9AGAR</name>
<proteinExistence type="predicted"/>
<dbReference type="EMBL" id="JABCKI010002941">
    <property type="protein sequence ID" value="KAG5644032.1"/>
    <property type="molecule type" value="Genomic_DNA"/>
</dbReference>
<accession>A0A9P7GB77</accession>
<protein>
    <submittedName>
        <fullName evidence="1">Uncharacterized protein</fullName>
    </submittedName>
</protein>
<dbReference type="AlphaFoldDB" id="A0A9P7GB77"/>
<evidence type="ECO:0000313" key="1">
    <source>
        <dbReference type="EMBL" id="KAG5644032.1"/>
    </source>
</evidence>
<sequence length="64" mass="7395">DVQVQVAQQKDYQVLEQQHPQELELPDQMGQEQAVDDQVFSDAQDYLIDADHVQLDAVHLLEIH</sequence>
<organism evidence="1 2">
    <name type="scientific">Sphagnurus paluster</name>
    <dbReference type="NCBI Taxonomy" id="117069"/>
    <lineage>
        <taxon>Eukaryota</taxon>
        <taxon>Fungi</taxon>
        <taxon>Dikarya</taxon>
        <taxon>Basidiomycota</taxon>
        <taxon>Agaricomycotina</taxon>
        <taxon>Agaricomycetes</taxon>
        <taxon>Agaricomycetidae</taxon>
        <taxon>Agaricales</taxon>
        <taxon>Tricholomatineae</taxon>
        <taxon>Lyophyllaceae</taxon>
        <taxon>Sphagnurus</taxon>
    </lineage>
</organism>
<comment type="caution">
    <text evidence="1">The sequence shown here is derived from an EMBL/GenBank/DDBJ whole genome shotgun (WGS) entry which is preliminary data.</text>
</comment>
<reference evidence="1" key="2">
    <citation type="submission" date="2021-10" db="EMBL/GenBank/DDBJ databases">
        <title>Phylogenomics reveals ancestral predisposition of the termite-cultivated fungus Termitomyces towards a domesticated lifestyle.</title>
        <authorList>
            <person name="Auxier B."/>
            <person name="Grum-Grzhimaylo A."/>
            <person name="Cardenas M.E."/>
            <person name="Lodge J.D."/>
            <person name="Laessoe T."/>
            <person name="Pedersen O."/>
            <person name="Smith M.E."/>
            <person name="Kuyper T.W."/>
            <person name="Franco-Molano E.A."/>
            <person name="Baroni T.J."/>
            <person name="Aanen D.K."/>
        </authorList>
    </citation>
    <scope>NUCLEOTIDE SEQUENCE</scope>
    <source>
        <strain evidence="1">D49</strain>
    </source>
</reference>
<keyword evidence="2" id="KW-1185">Reference proteome</keyword>
<dbReference type="Proteomes" id="UP000717328">
    <property type="component" value="Unassembled WGS sequence"/>
</dbReference>
<reference evidence="1" key="1">
    <citation type="submission" date="2021-02" db="EMBL/GenBank/DDBJ databases">
        <authorList>
            <person name="Nieuwenhuis M."/>
            <person name="Van De Peppel L.J.J."/>
        </authorList>
    </citation>
    <scope>NUCLEOTIDE SEQUENCE</scope>
    <source>
        <strain evidence="1">D49</strain>
    </source>
</reference>
<gene>
    <name evidence="1" type="ORF">H0H81_009784</name>
</gene>
<feature type="non-terminal residue" evidence="1">
    <location>
        <position position="1"/>
    </location>
</feature>